<dbReference type="EMBL" id="JANBTW010000035">
    <property type="protein sequence ID" value="KAJ2677108.1"/>
    <property type="molecule type" value="Genomic_DNA"/>
</dbReference>
<evidence type="ECO:0000313" key="3">
    <source>
        <dbReference type="Proteomes" id="UP001151518"/>
    </source>
</evidence>
<accession>A0A9W8KWN2</accession>
<evidence type="ECO:0000313" key="2">
    <source>
        <dbReference type="EMBL" id="KAJ2677108.1"/>
    </source>
</evidence>
<dbReference type="OrthoDB" id="5595640at2759"/>
<dbReference type="AlphaFoldDB" id="A0A9W8KWN2"/>
<evidence type="ECO:0000256" key="1">
    <source>
        <dbReference type="SAM" id="MobiDB-lite"/>
    </source>
</evidence>
<comment type="caution">
    <text evidence="2">The sequence shown here is derived from an EMBL/GenBank/DDBJ whole genome shotgun (WGS) entry which is preliminary data.</text>
</comment>
<organism evidence="2 3">
    <name type="scientific">Coemansia spiralis</name>
    <dbReference type="NCBI Taxonomy" id="417178"/>
    <lineage>
        <taxon>Eukaryota</taxon>
        <taxon>Fungi</taxon>
        <taxon>Fungi incertae sedis</taxon>
        <taxon>Zoopagomycota</taxon>
        <taxon>Kickxellomycotina</taxon>
        <taxon>Kickxellomycetes</taxon>
        <taxon>Kickxellales</taxon>
        <taxon>Kickxellaceae</taxon>
        <taxon>Coemansia</taxon>
    </lineage>
</organism>
<feature type="region of interest" description="Disordered" evidence="1">
    <location>
        <begin position="625"/>
        <end position="700"/>
    </location>
</feature>
<protein>
    <submittedName>
        <fullName evidence="2">Uncharacterized protein</fullName>
    </submittedName>
</protein>
<dbReference type="Proteomes" id="UP001151518">
    <property type="component" value="Unassembled WGS sequence"/>
</dbReference>
<gene>
    <name evidence="2" type="ORF">GGI25_003328</name>
</gene>
<feature type="compositionally biased region" description="Polar residues" evidence="1">
    <location>
        <begin position="32"/>
        <end position="42"/>
    </location>
</feature>
<feature type="compositionally biased region" description="Low complexity" evidence="1">
    <location>
        <begin position="652"/>
        <end position="665"/>
    </location>
</feature>
<name>A0A9W8KWN2_9FUNG</name>
<reference evidence="2" key="1">
    <citation type="submission" date="2022-07" db="EMBL/GenBank/DDBJ databases">
        <title>Phylogenomic reconstructions and comparative analyses of Kickxellomycotina fungi.</title>
        <authorList>
            <person name="Reynolds N.K."/>
            <person name="Stajich J.E."/>
            <person name="Barry K."/>
            <person name="Grigoriev I.V."/>
            <person name="Crous P."/>
            <person name="Smith M.E."/>
        </authorList>
    </citation>
    <scope>NUCLEOTIDE SEQUENCE</scope>
    <source>
        <strain evidence="2">NRRL 3115</strain>
    </source>
</reference>
<proteinExistence type="predicted"/>
<feature type="region of interest" description="Disordered" evidence="1">
    <location>
        <begin position="30"/>
        <end position="59"/>
    </location>
</feature>
<sequence>MNPINTCNIRKSSHKADQCDSQQAEHLVFSPKATNGNAQSLGITKRRQPTAAPEQMANKASWSIEETTQVFRVMAEYTYVDQTGLKPLAIYLNPEEVDTIEMCQEAMRLSDAEIVSYLKSTAQAGERMAQGSQHRGTEHLYKVVCHIGQDTGQSVRAVNEKCKNTRSRIINWFTTMFSHGTLPNIRPLRYIVAMMEALRMSAFLLPSGCCDLIDTLLDELTARSAVKHDIDLWLDAMIWLYPRRMHEFLLQTMLSVARKHAEKAQNTDELHVEVLGESPRLSAVIRVVFELACHLKNINSKFDDIKVLGKKRKMEDLLDARIEPVAADVRIGCGEAAVSTDMFHFLKNEDKIKIAGQRVKLIAAVGGVVRNTDMKMADIKYHLYRLWTCVSRFKDIGAMFLDGKGESGSANFSEFVVVHDYLCTFEEASVEPHIRVAQTRIECHGGVDVLVDKWVGSSINETRREIPVWLAVVVKSDGSHALALVICSPLAHDPLSAGMSMLRYRHFTDAELASVVNNAIETKGNVVISGVPMNTCGGLEPWPWSASNATVDMSRGQVTQVIVKPVYGAPLTVSTAYTKSALDPWCEPRVLAVEAYTRQCGYANLNIHGMPPSFACLVGPRRQSQAIQSRSSNPSQSWQEGRASVPVQKSQAGSSFGSNSAAFGGPIARHPGFRPENPSTAPPGHRQANQAHSWNRGPYY</sequence>